<keyword evidence="2" id="KW-0812">Transmembrane</keyword>
<dbReference type="InterPro" id="IPR036259">
    <property type="entry name" value="MFS_trans_sf"/>
</dbReference>
<evidence type="ECO:0000313" key="3">
    <source>
        <dbReference type="EMBL" id="CAD9234920.1"/>
    </source>
</evidence>
<proteinExistence type="predicted"/>
<evidence type="ECO:0000256" key="2">
    <source>
        <dbReference type="SAM" id="Phobius"/>
    </source>
</evidence>
<feature type="region of interest" description="Disordered" evidence="1">
    <location>
        <begin position="844"/>
        <end position="872"/>
    </location>
</feature>
<feature type="transmembrane region" description="Helical" evidence="2">
    <location>
        <begin position="44"/>
        <end position="70"/>
    </location>
</feature>
<feature type="compositionally biased region" description="Basic and acidic residues" evidence="1">
    <location>
        <begin position="785"/>
        <end position="812"/>
    </location>
</feature>
<dbReference type="AlphaFoldDB" id="A0A7S1XFU6"/>
<feature type="transmembrane region" description="Helical" evidence="2">
    <location>
        <begin position="174"/>
        <end position="198"/>
    </location>
</feature>
<keyword evidence="2" id="KW-0472">Membrane</keyword>
<dbReference type="InterPro" id="IPR047769">
    <property type="entry name" value="MFS_ArsJ"/>
</dbReference>
<keyword evidence="2" id="KW-1133">Transmembrane helix</keyword>
<feature type="compositionally biased region" description="Acidic residues" evidence="1">
    <location>
        <begin position="512"/>
        <end position="572"/>
    </location>
</feature>
<organism evidence="3">
    <name type="scientific">Compsopogon caeruleus</name>
    <dbReference type="NCBI Taxonomy" id="31354"/>
    <lineage>
        <taxon>Eukaryota</taxon>
        <taxon>Rhodophyta</taxon>
        <taxon>Compsopogonophyceae</taxon>
        <taxon>Compsopogonales</taxon>
        <taxon>Compsopogonaceae</taxon>
        <taxon>Compsopogon</taxon>
    </lineage>
</organism>
<dbReference type="Gene3D" id="1.20.1250.20">
    <property type="entry name" value="MFS general substrate transporter like domains"/>
    <property type="match status" value="1"/>
</dbReference>
<feature type="compositionally biased region" description="Polar residues" evidence="1">
    <location>
        <begin position="484"/>
        <end position="510"/>
    </location>
</feature>
<dbReference type="SUPFAM" id="SSF103473">
    <property type="entry name" value="MFS general substrate transporter"/>
    <property type="match status" value="1"/>
</dbReference>
<accession>A0A7S1XFU6</accession>
<evidence type="ECO:0000256" key="1">
    <source>
        <dbReference type="SAM" id="MobiDB-lite"/>
    </source>
</evidence>
<dbReference type="EMBL" id="HBGH01012569">
    <property type="protein sequence ID" value="CAD9234920.1"/>
    <property type="molecule type" value="Transcribed_RNA"/>
</dbReference>
<feature type="transmembrane region" description="Helical" evidence="2">
    <location>
        <begin position="327"/>
        <end position="345"/>
    </location>
</feature>
<feature type="compositionally biased region" description="Polar residues" evidence="1">
    <location>
        <begin position="846"/>
        <end position="860"/>
    </location>
</feature>
<dbReference type="CDD" id="cd06174">
    <property type="entry name" value="MFS"/>
    <property type="match status" value="1"/>
</dbReference>
<dbReference type="PANTHER" id="PTHR23547">
    <property type="entry name" value="MAJOR FACILITATOR SUPERFAMILY DOMAIN, GENERAL SUBSTRATE TRANSPORTER"/>
    <property type="match status" value="1"/>
</dbReference>
<name>A0A7S1XFU6_9RHOD</name>
<gene>
    <name evidence="3" type="ORF">CCAE0312_LOCUS7010</name>
</gene>
<dbReference type="PANTHER" id="PTHR23547:SF1">
    <property type="entry name" value="MAJOR FACILITATOR SUPERFAMILY MFS_1"/>
    <property type="match status" value="1"/>
</dbReference>
<feature type="transmembrane region" description="Helical" evidence="2">
    <location>
        <begin position="283"/>
        <end position="306"/>
    </location>
</feature>
<feature type="region of interest" description="Disordered" evidence="1">
    <location>
        <begin position="785"/>
        <end position="831"/>
    </location>
</feature>
<feature type="region of interest" description="Disordered" evidence="1">
    <location>
        <begin position="473"/>
        <end position="590"/>
    </location>
</feature>
<feature type="transmembrane region" description="Helical" evidence="2">
    <location>
        <begin position="357"/>
        <end position="375"/>
    </location>
</feature>
<feature type="transmembrane region" description="Helical" evidence="2">
    <location>
        <begin position="396"/>
        <end position="421"/>
    </location>
</feature>
<feature type="transmembrane region" description="Helical" evidence="2">
    <location>
        <begin position="427"/>
        <end position="449"/>
    </location>
</feature>
<protein>
    <submittedName>
        <fullName evidence="3">Uncharacterized protein</fullName>
    </submittedName>
</protein>
<reference evidence="3" key="1">
    <citation type="submission" date="2021-01" db="EMBL/GenBank/DDBJ databases">
        <authorList>
            <person name="Corre E."/>
            <person name="Pelletier E."/>
            <person name="Niang G."/>
            <person name="Scheremetjew M."/>
            <person name="Finn R."/>
            <person name="Kale V."/>
            <person name="Holt S."/>
            <person name="Cochrane G."/>
            <person name="Meng A."/>
            <person name="Brown T."/>
            <person name="Cohen L."/>
        </authorList>
    </citation>
    <scope>NUCLEOTIDE SEQUENCE</scope>
    <source>
        <strain evidence="3">SAG 36.94</strain>
    </source>
</reference>
<feature type="transmembrane region" description="Helical" evidence="2">
    <location>
        <begin position="204"/>
        <end position="226"/>
    </location>
</feature>
<feature type="compositionally biased region" description="Basic and acidic residues" evidence="1">
    <location>
        <begin position="573"/>
        <end position="586"/>
    </location>
</feature>
<feature type="transmembrane region" description="Helical" evidence="2">
    <location>
        <begin position="76"/>
        <end position="100"/>
    </location>
</feature>
<sequence length="872" mass="95841">MSDGDGLIAVEGGPLEEDGSDGGRQEDESMLSYLRRQYESVRPVAVVTLTYLMMIVVDSGIRAIVILNAIRGGFSAFQAALMVMSFELAGVVTTVLAAVIGEGWGLPTAVRLALILEIVAISMLFAWNVIMSRAGIVGLVFVSQMLAGTGRMLVDLASKAVVRVSTARQRKEVLFIVLTWTMGVRYVLVALGFILGAALLQWSYYGALGIMLGLTAVTIPWAAFGLTQSTIRITKENLTVSALFSAKFNVTILSGAFFCLIVSRDVWFEISLPFFLLSMTGLLWSPLAAGALVAGSTLICGSIGAIAPRLILKPLGQRPPNKYASSLWLLALLTSSLFLACFVQFSQVFRAMERNRITVVLIVGVFVFAFFLAVCSSIQGHLISRYSGTDRIAMKLGVFFVAGLFGRFVGVLLGGILFTFLGDEREGLATCFWASCAFLGLSALMCLLLNDASGGLRCGPCLQCISISPEGEEESDQRLLKPSHPSSSVEESDYQTDQSVELTDTTSKSADQSDEEEDSQEILLDGESESEEDGSEKVDDEEIDDEEEDETEGGTDMSFELDNETSESLDESDLGRSKFETPRIEESEIESSTLSRGLGVFGIDDLDVIFEAGSEDSEWNTDYPSFRSEISTREFASRTGGRKRRMQRNRSRARTWFPGFDRERTKMMTPRAKSHDSGQRRQVRFSSSTTLIWKNMTLRAIERHTDPRKSHYNTIRMPTYYVNLGLLPESLIIDPSPKSHAEADEEIEVLQVEEILFDDVDEEFEEFEEVGPEHDGYGEADASLVEEKSENETGEDGSVREGHEDNQRRADLDVEEVGYTDSGTADERDEGDVYVHDIGVIDDAGLQSSEEGNVFETSMLLSRDTDDDGDVG</sequence>
<feature type="transmembrane region" description="Helical" evidence="2">
    <location>
        <begin position="238"/>
        <end position="263"/>
    </location>
</feature>